<dbReference type="eggNOG" id="arCOG08971">
    <property type="taxonomic scope" value="Archaea"/>
</dbReference>
<feature type="compositionally biased region" description="Acidic residues" evidence="1">
    <location>
        <begin position="122"/>
        <end position="133"/>
    </location>
</feature>
<dbReference type="InterPro" id="IPR058775">
    <property type="entry name" value="DUF8054_M"/>
</dbReference>
<comment type="caution">
    <text evidence="6">The sequence shown here is derived from an EMBL/GenBank/DDBJ whole genome shotgun (WGS) entry which is preliminary data.</text>
</comment>
<feature type="region of interest" description="Disordered" evidence="1">
    <location>
        <begin position="111"/>
        <end position="191"/>
    </location>
</feature>
<gene>
    <name evidence="6" type="ORF">C471_06548</name>
</gene>
<proteinExistence type="predicted"/>
<feature type="domain" description="DUF8054" evidence="5">
    <location>
        <begin position="195"/>
        <end position="300"/>
    </location>
</feature>
<feature type="domain" description="DUF8054" evidence="4">
    <location>
        <begin position="304"/>
        <end position="347"/>
    </location>
</feature>
<dbReference type="STRING" id="1227484.C471_06548"/>
<organism evidence="6 7">
    <name type="scientific">Halorubrum saccharovorum DSM 1137</name>
    <dbReference type="NCBI Taxonomy" id="1227484"/>
    <lineage>
        <taxon>Archaea</taxon>
        <taxon>Methanobacteriati</taxon>
        <taxon>Methanobacteriota</taxon>
        <taxon>Stenosarchaea group</taxon>
        <taxon>Halobacteria</taxon>
        <taxon>Halobacteriales</taxon>
        <taxon>Haloferacaceae</taxon>
        <taxon>Halorubrum</taxon>
    </lineage>
</organism>
<keyword evidence="2" id="KW-0472">Membrane</keyword>
<feature type="compositionally biased region" description="Low complexity" evidence="1">
    <location>
        <begin position="112"/>
        <end position="121"/>
    </location>
</feature>
<dbReference type="Proteomes" id="UP000011514">
    <property type="component" value="Unassembled WGS sequence"/>
</dbReference>
<dbReference type="Pfam" id="PF26236">
    <property type="entry name" value="DUF8054_N"/>
    <property type="match status" value="1"/>
</dbReference>
<evidence type="ECO:0000256" key="1">
    <source>
        <dbReference type="SAM" id="MobiDB-lite"/>
    </source>
</evidence>
<evidence type="ECO:0000256" key="2">
    <source>
        <dbReference type="SAM" id="Phobius"/>
    </source>
</evidence>
<keyword evidence="2" id="KW-0812">Transmembrane</keyword>
<dbReference type="Pfam" id="PF26238">
    <property type="entry name" value="DUF8054_M"/>
    <property type="match status" value="1"/>
</dbReference>
<evidence type="ECO:0000313" key="7">
    <source>
        <dbReference type="Proteomes" id="UP000011514"/>
    </source>
</evidence>
<dbReference type="RefSeq" id="WP_004047281.1">
    <property type="nucleotide sequence ID" value="NZ_AOJE01000020.1"/>
</dbReference>
<evidence type="ECO:0000259" key="5">
    <source>
        <dbReference type="Pfam" id="PF26238"/>
    </source>
</evidence>
<feature type="transmembrane region" description="Helical" evidence="2">
    <location>
        <begin position="28"/>
        <end position="47"/>
    </location>
</feature>
<dbReference type="OrthoDB" id="205972at2157"/>
<dbReference type="EMBL" id="AOJE01000020">
    <property type="protein sequence ID" value="ELZ41133.1"/>
    <property type="molecule type" value="Genomic_DNA"/>
</dbReference>
<keyword evidence="7" id="KW-1185">Reference proteome</keyword>
<evidence type="ECO:0000259" key="3">
    <source>
        <dbReference type="Pfam" id="PF26236"/>
    </source>
</evidence>
<keyword evidence="2" id="KW-1133">Transmembrane helix</keyword>
<dbReference type="PATRIC" id="fig|1227484.4.peg.1338"/>
<evidence type="ECO:0000313" key="6">
    <source>
        <dbReference type="EMBL" id="ELZ41133.1"/>
    </source>
</evidence>
<reference evidence="6 7" key="1">
    <citation type="journal article" date="2014" name="PLoS Genet.">
        <title>Phylogenetically driven sequencing of extremely halophilic archaea reveals strategies for static and dynamic osmo-response.</title>
        <authorList>
            <person name="Becker E.A."/>
            <person name="Seitzer P.M."/>
            <person name="Tritt A."/>
            <person name="Larsen D."/>
            <person name="Krusor M."/>
            <person name="Yao A.I."/>
            <person name="Wu D."/>
            <person name="Madern D."/>
            <person name="Eisen J.A."/>
            <person name="Darling A.E."/>
            <person name="Facciotti M.T."/>
        </authorList>
    </citation>
    <scope>NUCLEOTIDE SEQUENCE [LARGE SCALE GENOMIC DNA]</scope>
    <source>
        <strain evidence="6 7">DSM 1137</strain>
    </source>
</reference>
<dbReference type="AlphaFoldDB" id="M0E268"/>
<name>M0E268_9EURY</name>
<feature type="transmembrane region" description="Helical" evidence="2">
    <location>
        <begin position="54"/>
        <end position="72"/>
    </location>
</feature>
<evidence type="ECO:0000259" key="4">
    <source>
        <dbReference type="Pfam" id="PF26237"/>
    </source>
</evidence>
<dbReference type="InterPro" id="IPR058675">
    <property type="entry name" value="DUF8054_C"/>
</dbReference>
<protein>
    <submittedName>
        <fullName evidence="6">Uncharacterized protein</fullName>
    </submittedName>
</protein>
<accession>M0E268</accession>
<dbReference type="Pfam" id="PF26237">
    <property type="entry name" value="DUF8054_C"/>
    <property type="match status" value="1"/>
</dbReference>
<dbReference type="InterPro" id="IPR058674">
    <property type="entry name" value="DUF8054_N"/>
</dbReference>
<sequence length="351" mass="35468">MSDDRSGPGALRDAVEALADPEHTGENRCLPCTLVNALGVAVVAGLLSRRRRSLGLLAAALGGAAIWLRGYVVPGTPRFAPRLVAPLPIDVGPDHRAGIDSDSLADGKVTVEAAGDGPADGDPAEGDPVEGDPAESAPVEGDPANGEPAEGDAEVGEPALGPGHDAGIAPSAGSADDEGNESRGDGGPVDPEALVATLVDAGVLVDDGETLLLDDSFRAALADRIDALRRGPDEALAERAAALAGPGIDGRVHDGRILLAGGRDAWLSRPVALAETAAAETLRERGVDDAVARRAARPLRAFLDTCPVCDGPVRETTLRNCCGGPGGVSGDPERAVRACADCDAVVFADRS</sequence>
<feature type="domain" description="DUF8054" evidence="3">
    <location>
        <begin position="16"/>
        <end position="87"/>
    </location>
</feature>